<accession>F4XRP2</accession>
<dbReference type="Pfam" id="PF08242">
    <property type="entry name" value="Methyltransf_12"/>
    <property type="match status" value="1"/>
</dbReference>
<dbReference type="AlphaFoldDB" id="F4XRP2"/>
<dbReference type="GO" id="GO:0008168">
    <property type="term" value="F:methyltransferase activity"/>
    <property type="evidence" value="ECO:0007669"/>
    <property type="project" value="UniProtKB-KW"/>
</dbReference>
<dbReference type="EMBL" id="GL890906">
    <property type="protein sequence ID" value="EGJ32720.1"/>
    <property type="molecule type" value="Genomic_DNA"/>
</dbReference>
<sequence>MGWSYKPTESFEFDAAVKKLGIVPSQRQLFKRLLQILTEVGILNYNQQQWQVEQTLAQVKPTEKSQSLQNQYPEEAATLTLLERCASQLSGVLRGAIDPVQLVFPQGDLTTATQLYEESTVAKVMNTIVEKSITKAIEKLPKSRGIRLLEIGAGTGGTTSYILPHLNPQQTEYIFTDIGALFTAKAQDKFQDYQFISYQTLDIEVDPKSQGFEANQYDIIIAANVLHATTIMKQTLSHVRELLADGGMLVLLEVTTAQRWLDLVFGLLEGWWKFNDYELRPDYPLLSRDQWQKVLRETDFTEVVTMPEVEGMAETLSGQTVIVAQSSQTKLEQTNDGSKSWLILADKEGIGKQLARQLNSVGEVCTLVFAGEKYQQIAPAEFTINPNNLEDFEEVIETVAGKSPSLYGVVQCWTTEAGVGQTVNSEELGSLSKLGCGTTLSLVQALV</sequence>
<evidence type="ECO:0000313" key="3">
    <source>
        <dbReference type="EMBL" id="AEF01446.1"/>
    </source>
</evidence>
<dbReference type="GO" id="GO:0032259">
    <property type="term" value="P:methylation"/>
    <property type="evidence" value="ECO:0007669"/>
    <property type="project" value="UniProtKB-KW"/>
</dbReference>
<organism evidence="4 5">
    <name type="scientific">Moorena producens 3L</name>
    <dbReference type="NCBI Taxonomy" id="489825"/>
    <lineage>
        <taxon>Bacteria</taxon>
        <taxon>Bacillati</taxon>
        <taxon>Cyanobacteriota</taxon>
        <taxon>Cyanophyceae</taxon>
        <taxon>Coleofasciculales</taxon>
        <taxon>Coleofasciculaceae</taxon>
        <taxon>Moorena</taxon>
    </lineage>
</organism>
<gene>
    <name evidence="4" type="ORF">LYNGBM3L_03610</name>
</gene>
<evidence type="ECO:0000313" key="4">
    <source>
        <dbReference type="EMBL" id="EGJ32720.1"/>
    </source>
</evidence>
<keyword evidence="1 4" id="KW-0808">Transferase</keyword>
<proteinExistence type="predicted"/>
<feature type="domain" description="Methyltransferase type 12" evidence="2">
    <location>
        <begin position="149"/>
        <end position="249"/>
    </location>
</feature>
<reference evidence="3" key="1">
    <citation type="submission" date="2010-12" db="EMBL/GenBank/DDBJ databases">
        <title>Genomic insights into the physiology and ecology of the marine filamentous cyanobacterium Moorea producens.</title>
        <authorList>
            <person name="Jones A.C."/>
            <person name="Monroe E.A."/>
            <person name="Podell S."/>
            <person name="Hess W.R."/>
            <person name="Klages S."/>
            <person name="Esquenazi E."/>
            <person name="Niessen S."/>
            <person name="Hoover H."/>
            <person name="Rothman M."/>
            <person name="Lasken R."/>
            <person name="Yates J.R.III."/>
            <person name="Reinhardt R."/>
            <person name="Kube M."/>
            <person name="Burkhart M."/>
            <person name="Allen E."/>
            <person name="Gerwick W.H."/>
            <person name="Gerwick L."/>
        </authorList>
    </citation>
    <scope>NUCLEOTIDE SEQUENCE</scope>
    <source>
        <strain evidence="3">3L</strain>
    </source>
</reference>
<dbReference type="PANTHER" id="PTHR45681:SF6">
    <property type="entry name" value="POLYKETIDE SYNTHASE 37"/>
    <property type="match status" value="1"/>
</dbReference>
<dbReference type="InterPro" id="IPR029063">
    <property type="entry name" value="SAM-dependent_MTases_sf"/>
</dbReference>
<reference evidence="4" key="3">
    <citation type="journal article" date="2011" name="Proc. Natl. Acad. Sci. U.S.A.">
        <title>Genomic insights into the physiology and ecology of the marine filamentous cyanobacterium Lyngbya majuscula.</title>
        <authorList>
            <person name="Jones A.C."/>
            <person name="Monroe E.A."/>
            <person name="Podell S."/>
            <person name="Hess W.R."/>
            <person name="Klages S."/>
            <person name="Esquenazi E."/>
            <person name="Niessen S."/>
            <person name="Hoover H."/>
            <person name="Rothmann M."/>
            <person name="Lasken R.S."/>
            <person name="Yates J.R.III."/>
            <person name="Reinhardt R."/>
            <person name="Kube M."/>
            <person name="Burkart M.D."/>
            <person name="Allen E.E."/>
            <person name="Dorrestein P.C."/>
            <person name="Gerwick W.H."/>
            <person name="Gerwick L."/>
        </authorList>
    </citation>
    <scope>NUCLEOTIDE SEQUENCE</scope>
    <source>
        <strain evidence="4">3L</strain>
    </source>
</reference>
<dbReference type="Proteomes" id="UP000003959">
    <property type="component" value="Unassembled WGS sequence"/>
</dbReference>
<evidence type="ECO:0000259" key="2">
    <source>
        <dbReference type="Pfam" id="PF08242"/>
    </source>
</evidence>
<dbReference type="HOGENOM" id="CLU_613290_0_0_3"/>
<dbReference type="OrthoDB" id="499075at2"/>
<dbReference type="EMBL" id="HQ696502">
    <property type="protein sequence ID" value="AEF01446.1"/>
    <property type="molecule type" value="Genomic_DNA"/>
</dbReference>
<dbReference type="SUPFAM" id="SSF53335">
    <property type="entry name" value="S-adenosyl-L-methionine-dependent methyltransferases"/>
    <property type="match status" value="1"/>
</dbReference>
<dbReference type="InterPro" id="IPR050444">
    <property type="entry name" value="Polyketide_Synthase"/>
</dbReference>
<evidence type="ECO:0000313" key="5">
    <source>
        <dbReference type="Proteomes" id="UP000003959"/>
    </source>
</evidence>
<feature type="non-terminal residue" evidence="4">
    <location>
        <position position="447"/>
    </location>
</feature>
<dbReference type="PANTHER" id="PTHR45681">
    <property type="entry name" value="POLYKETIDE SYNTHASE 44-RELATED"/>
    <property type="match status" value="1"/>
</dbReference>
<keyword evidence="4" id="KW-0489">Methyltransferase</keyword>
<keyword evidence="5" id="KW-1185">Reference proteome</keyword>
<dbReference type="RefSeq" id="WP_008184026.1">
    <property type="nucleotide sequence ID" value="NZ_GL890906.1"/>
</dbReference>
<dbReference type="Gene3D" id="3.40.50.150">
    <property type="entry name" value="Vaccinia Virus protein VP39"/>
    <property type="match status" value="1"/>
</dbReference>
<dbReference type="InterPro" id="IPR013217">
    <property type="entry name" value="Methyltransf_12"/>
</dbReference>
<name>F4XRP2_9CYAN</name>
<protein>
    <submittedName>
        <fullName evidence="3 4">Methyltransferase domain protein</fullName>
    </submittedName>
</protein>
<dbReference type="CDD" id="cd02440">
    <property type="entry name" value="AdoMet_MTases"/>
    <property type="match status" value="1"/>
</dbReference>
<evidence type="ECO:0000256" key="1">
    <source>
        <dbReference type="ARBA" id="ARBA00022679"/>
    </source>
</evidence>
<reference evidence="5" key="2">
    <citation type="journal article" date="2011" name="Proc. Natl. Acad. Sci. U.S.A.">
        <title>Genomic insights into the physiology and ecology of the marine filamentous cyanobacterium Lyngbya majuscula.</title>
        <authorList>
            <person name="Jones A.C."/>
            <person name="Monroe E.A."/>
            <person name="Podell S."/>
            <person name="Hess W.R."/>
            <person name="Klages S."/>
            <person name="Esquenazi E."/>
            <person name="Niessen S."/>
            <person name="Hoover H."/>
            <person name="Rothmann M."/>
            <person name="Lasken R.S."/>
            <person name="Yates J.R.III."/>
            <person name="Reinhardt R."/>
            <person name="Kube M."/>
            <person name="Burkart M.D."/>
            <person name="Allen E.E."/>
            <person name="Dorrestein P.C."/>
            <person name="Gerwick W.H."/>
            <person name="Gerwick L."/>
        </authorList>
    </citation>
    <scope>NUCLEOTIDE SEQUENCE [LARGE SCALE GENOMIC DNA]</scope>
    <source>
        <strain evidence="5">3L</strain>
    </source>
</reference>